<comment type="similarity">
    <text evidence="1">Belongs to the SCO1/2 family.</text>
</comment>
<evidence type="ECO:0000256" key="4">
    <source>
        <dbReference type="SAM" id="Phobius"/>
    </source>
</evidence>
<evidence type="ECO:0000313" key="5">
    <source>
        <dbReference type="EMBL" id="RZO76381.1"/>
    </source>
</evidence>
<evidence type="ECO:0000313" key="6">
    <source>
        <dbReference type="Proteomes" id="UP000320404"/>
    </source>
</evidence>
<keyword evidence="2" id="KW-0186">Copper</keyword>
<protein>
    <submittedName>
        <fullName evidence="5">SCO family protein</fullName>
    </submittedName>
</protein>
<dbReference type="CDD" id="cd02968">
    <property type="entry name" value="SCO"/>
    <property type="match status" value="1"/>
</dbReference>
<gene>
    <name evidence="5" type="ORF">EVA69_03045</name>
</gene>
<dbReference type="GO" id="GO:0046872">
    <property type="term" value="F:metal ion binding"/>
    <property type="evidence" value="ECO:0007669"/>
    <property type="project" value="UniProtKB-KW"/>
</dbReference>
<keyword evidence="2" id="KW-0479">Metal-binding</keyword>
<evidence type="ECO:0000256" key="3">
    <source>
        <dbReference type="PIRSR" id="PIRSR603782-2"/>
    </source>
</evidence>
<dbReference type="InterPro" id="IPR003782">
    <property type="entry name" value="SCO1/SenC"/>
</dbReference>
<keyword evidence="4" id="KW-0812">Transmembrane</keyword>
<dbReference type="Proteomes" id="UP000320404">
    <property type="component" value="Unassembled WGS sequence"/>
</dbReference>
<dbReference type="EMBL" id="SHAH01000032">
    <property type="protein sequence ID" value="RZO76381.1"/>
    <property type="molecule type" value="Genomic_DNA"/>
</dbReference>
<keyword evidence="4" id="KW-1133">Transmembrane helix</keyword>
<dbReference type="PANTHER" id="PTHR12151">
    <property type="entry name" value="ELECTRON TRANSPORT PROTIN SCO1/SENC FAMILY MEMBER"/>
    <property type="match status" value="1"/>
</dbReference>
<dbReference type="Gene3D" id="3.40.30.10">
    <property type="entry name" value="Glutaredoxin"/>
    <property type="match status" value="1"/>
</dbReference>
<proteinExistence type="inferred from homology"/>
<keyword evidence="3" id="KW-1015">Disulfide bond</keyword>
<dbReference type="PANTHER" id="PTHR12151:SF25">
    <property type="entry name" value="LINALOOL DEHYDRATASE_ISOMERASE DOMAIN-CONTAINING PROTEIN"/>
    <property type="match status" value="1"/>
</dbReference>
<dbReference type="FunFam" id="3.40.30.10:FF:000013">
    <property type="entry name" value="Blast:Protein SCO1 homolog, mitochondrial"/>
    <property type="match status" value="1"/>
</dbReference>
<accession>A0A520S1S0</accession>
<feature type="binding site" evidence="2">
    <location>
        <position position="91"/>
    </location>
    <ligand>
        <name>Cu cation</name>
        <dbReference type="ChEBI" id="CHEBI:23378"/>
    </ligand>
</feature>
<evidence type="ECO:0000256" key="1">
    <source>
        <dbReference type="ARBA" id="ARBA00010996"/>
    </source>
</evidence>
<feature type="binding site" evidence="2">
    <location>
        <position position="87"/>
    </location>
    <ligand>
        <name>Cu cation</name>
        <dbReference type="ChEBI" id="CHEBI:23378"/>
    </ligand>
</feature>
<feature type="transmembrane region" description="Helical" evidence="4">
    <location>
        <begin position="12"/>
        <end position="31"/>
    </location>
</feature>
<feature type="binding site" evidence="2">
    <location>
        <position position="192"/>
    </location>
    <ligand>
        <name>Cu cation</name>
        <dbReference type="ChEBI" id="CHEBI:23378"/>
    </ligand>
</feature>
<name>A0A520S1S0_9GAMM</name>
<sequence>MQLSRNTKISLAAFVAFDLLLIYWLATLFTARSEVAVVNQLNELGAIKYPEPFALTSFELTDQDNNAFTNEDFLGQWSLVFFGFTSCPDVCPITMSELAQTYRALQAQPDQALPQVVFVSVDPERDSIDGVREYVQRFDSEFIGLIGSEAETANIAAQFFVAFSKVDEDMVDMGHEMPAMPDMQAGDYMMNHNIHVSLVNPQGELTAVVRPPIRREVLAKLYPLLTGQ</sequence>
<dbReference type="InterPro" id="IPR036249">
    <property type="entry name" value="Thioredoxin-like_sf"/>
</dbReference>
<reference evidence="5 6" key="1">
    <citation type="submission" date="2019-02" db="EMBL/GenBank/DDBJ databases">
        <title>Prokaryotic population dynamics and viral predation in marine succession experiment using metagenomics: the confinement effect.</title>
        <authorList>
            <person name="Haro-Moreno J.M."/>
            <person name="Rodriguez-Valera F."/>
            <person name="Lopez-Perez M."/>
        </authorList>
    </citation>
    <scope>NUCLEOTIDE SEQUENCE [LARGE SCALE GENOMIC DNA]</scope>
    <source>
        <strain evidence="5">MED-G158</strain>
    </source>
</reference>
<dbReference type="SUPFAM" id="SSF52833">
    <property type="entry name" value="Thioredoxin-like"/>
    <property type="match status" value="1"/>
</dbReference>
<keyword evidence="4" id="KW-0472">Membrane</keyword>
<feature type="disulfide bond" description="Redox-active" evidence="3">
    <location>
        <begin position="87"/>
        <end position="91"/>
    </location>
</feature>
<dbReference type="Pfam" id="PF02630">
    <property type="entry name" value="SCO1-SenC"/>
    <property type="match status" value="1"/>
</dbReference>
<dbReference type="AlphaFoldDB" id="A0A520S1S0"/>
<comment type="caution">
    <text evidence="5">The sequence shown here is derived from an EMBL/GenBank/DDBJ whole genome shotgun (WGS) entry which is preliminary data.</text>
</comment>
<organism evidence="5 6">
    <name type="scientific">OM182 bacterium</name>
    <dbReference type="NCBI Taxonomy" id="2510334"/>
    <lineage>
        <taxon>Bacteria</taxon>
        <taxon>Pseudomonadati</taxon>
        <taxon>Pseudomonadota</taxon>
        <taxon>Gammaproteobacteria</taxon>
        <taxon>OMG group</taxon>
        <taxon>OM182 clade</taxon>
    </lineage>
</organism>
<evidence type="ECO:0000256" key="2">
    <source>
        <dbReference type="PIRSR" id="PIRSR603782-1"/>
    </source>
</evidence>